<dbReference type="EMBL" id="JPOS01000034">
    <property type="protein sequence ID" value="KGE87670.1"/>
    <property type="molecule type" value="Genomic_DNA"/>
</dbReference>
<organism evidence="2 3">
    <name type="scientific">Phaeodactylibacter xiamenensis</name>
    <dbReference type="NCBI Taxonomy" id="1524460"/>
    <lineage>
        <taxon>Bacteria</taxon>
        <taxon>Pseudomonadati</taxon>
        <taxon>Bacteroidota</taxon>
        <taxon>Saprospiria</taxon>
        <taxon>Saprospirales</taxon>
        <taxon>Haliscomenobacteraceae</taxon>
        <taxon>Phaeodactylibacter</taxon>
    </lineage>
</organism>
<dbReference type="SUPFAM" id="SSF101908">
    <property type="entry name" value="Putative isomerase YbhE"/>
    <property type="match status" value="1"/>
</dbReference>
<evidence type="ECO:0000256" key="1">
    <source>
        <dbReference type="SAM" id="SignalP"/>
    </source>
</evidence>
<dbReference type="AlphaFoldDB" id="A0A098S6B4"/>
<name>A0A098S6B4_9BACT</name>
<evidence type="ECO:0000313" key="3">
    <source>
        <dbReference type="Proteomes" id="UP000029736"/>
    </source>
</evidence>
<feature type="chain" id="PRO_5001947925" description="LVIVD repeat-containing protein" evidence="1">
    <location>
        <begin position="21"/>
        <end position="254"/>
    </location>
</feature>
<keyword evidence="3" id="KW-1185">Reference proteome</keyword>
<dbReference type="RefSeq" id="WP_044221667.1">
    <property type="nucleotide sequence ID" value="NZ_CAKZLC010000564.1"/>
</dbReference>
<dbReference type="Proteomes" id="UP000029736">
    <property type="component" value="Unassembled WGS sequence"/>
</dbReference>
<dbReference type="PROSITE" id="PS51257">
    <property type="entry name" value="PROKAR_LIPOPROTEIN"/>
    <property type="match status" value="1"/>
</dbReference>
<evidence type="ECO:0008006" key="4">
    <source>
        <dbReference type="Google" id="ProtNLM"/>
    </source>
</evidence>
<feature type="signal peptide" evidence="1">
    <location>
        <begin position="1"/>
        <end position="20"/>
    </location>
</feature>
<keyword evidence="1" id="KW-0732">Signal</keyword>
<proteinExistence type="predicted"/>
<protein>
    <recommendedName>
        <fullName evidence="4">LVIVD repeat-containing protein</fullName>
    </recommendedName>
</protein>
<comment type="caution">
    <text evidence="2">The sequence shown here is derived from an EMBL/GenBank/DDBJ whole genome shotgun (WGS) entry which is preliminary data.</text>
</comment>
<dbReference type="STRING" id="1524460.IX84_14140"/>
<reference evidence="2 3" key="1">
    <citation type="journal article" date="2014" name="Int. J. Syst. Evol. Microbiol.">
        <title>Phaeodactylibacter xiamenensis gen. nov., sp. nov., a member of the family Saprospiraceae isolated from the marine alga Phaeodactylum tricornutum.</title>
        <authorList>
            <person name="Chen Z.Jr."/>
            <person name="Lei X."/>
            <person name="Lai Q."/>
            <person name="Li Y."/>
            <person name="Zhang B."/>
            <person name="Zhang J."/>
            <person name="Zhang H."/>
            <person name="Yang L."/>
            <person name="Zheng W."/>
            <person name="Tian Y."/>
            <person name="Yu Z."/>
            <person name="Xu H.Jr."/>
            <person name="Zheng T."/>
        </authorList>
    </citation>
    <scope>NUCLEOTIDE SEQUENCE [LARGE SCALE GENOMIC DNA]</scope>
    <source>
        <strain evidence="2 3">KD52</strain>
    </source>
</reference>
<sequence length="254" mass="27055">MTKISTFILALLAFFVLSCAEDSADISAAASSGTGVGGSLARFTIIGDYLYTVDNTTLATFDISAPEAPEKIDETVVTRGVETIFPLKDHLLLGTQNGMYIYRVSDNGLPAYVSEYQHVVSCDPVVANQNYAYVTLRVSECREAAAGAANTLDVIDISNIESPNLVNSLSLDGPYGLGLDGNVLFVCEGSNGLRVFNLDDPESPEEIRYLNDINAIDVIPLGGTLLVVGTDALIQLDYTDINNIQVISVMSIGA</sequence>
<dbReference type="Pfam" id="PF08309">
    <property type="entry name" value="LVIVD"/>
    <property type="match status" value="2"/>
</dbReference>
<gene>
    <name evidence="2" type="ORF">IX84_14140</name>
</gene>
<accession>A0A098S6B4</accession>
<dbReference type="OrthoDB" id="1521841at2"/>
<dbReference type="InterPro" id="IPR013211">
    <property type="entry name" value="LVIVD"/>
</dbReference>
<evidence type="ECO:0000313" key="2">
    <source>
        <dbReference type="EMBL" id="KGE87670.1"/>
    </source>
</evidence>